<dbReference type="InterPro" id="IPR014914">
    <property type="entry name" value="RES_dom"/>
</dbReference>
<gene>
    <name evidence="2" type="ORF">BJI67_04135</name>
</gene>
<evidence type="ECO:0000313" key="2">
    <source>
        <dbReference type="EMBL" id="AOV16365.1"/>
    </source>
</evidence>
<organism evidence="2 3">
    <name type="scientific">Acidihalobacter aeolianus</name>
    <dbReference type="NCBI Taxonomy" id="2792603"/>
    <lineage>
        <taxon>Bacteria</taxon>
        <taxon>Pseudomonadati</taxon>
        <taxon>Pseudomonadota</taxon>
        <taxon>Gammaproteobacteria</taxon>
        <taxon>Chromatiales</taxon>
        <taxon>Ectothiorhodospiraceae</taxon>
        <taxon>Acidihalobacter</taxon>
    </lineage>
</organism>
<proteinExistence type="predicted"/>
<dbReference type="EMBL" id="CP017448">
    <property type="protein sequence ID" value="AOV16365.1"/>
    <property type="molecule type" value="Genomic_DNA"/>
</dbReference>
<dbReference type="SMART" id="SM00953">
    <property type="entry name" value="RES"/>
    <property type="match status" value="1"/>
</dbReference>
<dbReference type="KEGG" id="aaeo:BJI67_04135"/>
<dbReference type="Pfam" id="PF08808">
    <property type="entry name" value="RES"/>
    <property type="match status" value="1"/>
</dbReference>
<dbReference type="Proteomes" id="UP000095342">
    <property type="component" value="Chromosome"/>
</dbReference>
<accession>A0A1D8K5Z8</accession>
<reference evidence="2 3" key="1">
    <citation type="submission" date="2016-09" db="EMBL/GenBank/DDBJ databases">
        <title>Acidihalobacter prosperus V6 (DSM14174).</title>
        <authorList>
            <person name="Khaleque H.N."/>
            <person name="Ramsay J.P."/>
            <person name="Murphy R.J.T."/>
            <person name="Kaksonen A.H."/>
            <person name="Boxall N.J."/>
            <person name="Watkin E.L.J."/>
        </authorList>
    </citation>
    <scope>NUCLEOTIDE SEQUENCE [LARGE SCALE GENOMIC DNA]</scope>
    <source>
        <strain evidence="2 3">V6</strain>
    </source>
</reference>
<protein>
    <recommendedName>
        <fullName evidence="1">RES domain-containing protein</fullName>
    </recommendedName>
</protein>
<sequence>MDLWRECRGAEHLCALQVSVYRLVETQTRAATLDLVDSLDEQALLEELLETSKPPLPSSAAHLPYLLQSPFRYPPLHHGSRFGSREQGGLFYASLQIATAMAETAFYRFVFIAGMTAAPTEGIGMDFSSFRVGVRAQRAACLDRPPFAAFEATISSPTDYAVPQSLGEAMRHDGVEAARYVSARDVRRGRNLVIFEPRFFTGPPRDLRTWHCTATAERVVFVAAHDVEGYQFERSTFLVDDVLPAPAG</sequence>
<feature type="domain" description="RES" evidence="1">
    <location>
        <begin position="70"/>
        <end position="206"/>
    </location>
</feature>
<evidence type="ECO:0000313" key="3">
    <source>
        <dbReference type="Proteomes" id="UP000095342"/>
    </source>
</evidence>
<evidence type="ECO:0000259" key="1">
    <source>
        <dbReference type="SMART" id="SM00953"/>
    </source>
</evidence>
<keyword evidence="3" id="KW-1185">Reference proteome</keyword>
<name>A0A1D8K5Z8_9GAMM</name>
<dbReference type="RefSeq" id="WP_070071958.1">
    <property type="nucleotide sequence ID" value="NZ_CP017448.1"/>
</dbReference>
<dbReference type="AlphaFoldDB" id="A0A1D8K5Z8"/>